<evidence type="ECO:0000256" key="3">
    <source>
        <dbReference type="ARBA" id="ARBA00022723"/>
    </source>
</evidence>
<dbReference type="PROSITE" id="PS51695">
    <property type="entry name" value="SEDOLISIN"/>
    <property type="match status" value="1"/>
</dbReference>
<dbReference type="OrthoDB" id="9002785at2"/>
<dbReference type="CDD" id="cd11377">
    <property type="entry name" value="Pro-peptidase_S53"/>
    <property type="match status" value="1"/>
</dbReference>
<dbReference type="EMBL" id="RSDW01000001">
    <property type="protein sequence ID" value="RSL15769.1"/>
    <property type="molecule type" value="Genomic_DNA"/>
</dbReference>
<sequence length="574" mass="58806">MAPKKSTPRFTAQSRTVLPGSEKAPIAKAEGEKPAPPATKITVSVVVRRKNPLKAANTSGKQRLTRAQYRASHAADPAAVKLVRAFAKEFGLTVEPGTPAPGHRNVKLTGTVANMQKAFGVSLMHKTLEGVTYRVREGSIDLPTELEGYVVAVLGLDNRPQAVPHFRILGEEGAVTARAAQGEGFASPHAGGAVSYTPVQVGQLYGFPQGITAANQTIGIIELGGGFRQTDITTYFKALGQKTPKVIAVSIDKGKNNPTNANSADGEVMLDIEVAAAVAQGARIVVYFAPNTDQGFIDAIAHAVHDSTYNPSVISISWGAAEVNWTTQAMNALDAACQSAAALGITITVASGDNGSSDSVNDGKNHVDFPASSPHVLGCGGTNLQGSGSTITAETVWNAQPQGGATGGGVSNFFPLPSWQSGAGVPKPTNSAGGRGVPDVAGDADPASGYNVRVDGQNLVIGGTSAVAPLWAGLIAIANQQNGKSAGFIQPAIYAAKGKVAFHDITQGNNGSFKAGPGWDACTGLGSPVAPKLISTVKPAGAPAAAAKPKKAAKKKAVKAKKKSSRALVVNKLR</sequence>
<evidence type="ECO:0000256" key="4">
    <source>
        <dbReference type="ARBA" id="ARBA00022801"/>
    </source>
</evidence>
<comment type="cofactor">
    <cofactor evidence="1">
        <name>Ca(2+)</name>
        <dbReference type="ChEBI" id="CHEBI:29108"/>
    </cofactor>
</comment>
<comment type="caution">
    <text evidence="10">The sequence shown here is derived from an EMBL/GenBank/DDBJ whole genome shotgun (WGS) entry which is preliminary data.</text>
</comment>
<reference evidence="10 11" key="1">
    <citation type="submission" date="2018-12" db="EMBL/GenBank/DDBJ databases">
        <title>Sequencing of bacterial isolates from soil warming experiment in Harvard Forest, Massachusetts, USA.</title>
        <authorList>
            <person name="Deangelis K."/>
        </authorList>
    </citation>
    <scope>NUCLEOTIDE SEQUENCE [LARGE SCALE GENOMIC DNA]</scope>
    <source>
        <strain evidence="10 11">EB153</strain>
    </source>
</reference>
<dbReference type="AlphaFoldDB" id="A0A3R9QG73"/>
<feature type="compositionally biased region" description="Basic residues" evidence="8">
    <location>
        <begin position="548"/>
        <end position="565"/>
    </location>
</feature>
<keyword evidence="6" id="KW-0106">Calcium</keyword>
<dbReference type="CDD" id="cd04056">
    <property type="entry name" value="Peptidases_S53"/>
    <property type="match status" value="1"/>
</dbReference>
<feature type="region of interest" description="Disordered" evidence="8">
    <location>
        <begin position="417"/>
        <end position="442"/>
    </location>
</feature>
<accession>A0A3R9QG73</accession>
<dbReference type="GO" id="GO:0006508">
    <property type="term" value="P:proteolysis"/>
    <property type="evidence" value="ECO:0007669"/>
    <property type="project" value="UniProtKB-KW"/>
</dbReference>
<evidence type="ECO:0000256" key="7">
    <source>
        <dbReference type="ARBA" id="ARBA00023145"/>
    </source>
</evidence>
<feature type="region of interest" description="Disordered" evidence="8">
    <location>
        <begin position="544"/>
        <end position="574"/>
    </location>
</feature>
<dbReference type="Pfam" id="PF09286">
    <property type="entry name" value="Pro-kuma_activ"/>
    <property type="match status" value="1"/>
</dbReference>
<evidence type="ECO:0000256" key="8">
    <source>
        <dbReference type="SAM" id="MobiDB-lite"/>
    </source>
</evidence>
<feature type="region of interest" description="Disordered" evidence="8">
    <location>
        <begin position="1"/>
        <end position="36"/>
    </location>
</feature>
<feature type="domain" description="Peptidase S53" evidence="9">
    <location>
        <begin position="195"/>
        <end position="540"/>
    </location>
</feature>
<keyword evidence="11" id="KW-1185">Reference proteome</keyword>
<keyword evidence="4" id="KW-0378">Hydrolase</keyword>
<dbReference type="PANTHER" id="PTHR14218:SF15">
    <property type="entry name" value="TRIPEPTIDYL-PEPTIDASE 1"/>
    <property type="match status" value="1"/>
</dbReference>
<evidence type="ECO:0000313" key="11">
    <source>
        <dbReference type="Proteomes" id="UP000269669"/>
    </source>
</evidence>
<keyword evidence="5" id="KW-0720">Serine protease</keyword>
<gene>
    <name evidence="10" type="ORF">EDE15_1271</name>
</gene>
<dbReference type="RefSeq" id="WP_125484477.1">
    <property type="nucleotide sequence ID" value="NZ_RSDW01000001.1"/>
</dbReference>
<dbReference type="SUPFAM" id="SSF52743">
    <property type="entry name" value="Subtilisin-like"/>
    <property type="match status" value="1"/>
</dbReference>
<dbReference type="InterPro" id="IPR050819">
    <property type="entry name" value="Tripeptidyl-peptidase_I"/>
</dbReference>
<evidence type="ECO:0000313" key="10">
    <source>
        <dbReference type="EMBL" id="RSL15769.1"/>
    </source>
</evidence>
<dbReference type="GO" id="GO:0004252">
    <property type="term" value="F:serine-type endopeptidase activity"/>
    <property type="evidence" value="ECO:0007669"/>
    <property type="project" value="InterPro"/>
</dbReference>
<evidence type="ECO:0000256" key="5">
    <source>
        <dbReference type="ARBA" id="ARBA00022825"/>
    </source>
</evidence>
<dbReference type="GO" id="GO:0046872">
    <property type="term" value="F:metal ion binding"/>
    <property type="evidence" value="ECO:0007669"/>
    <property type="project" value="UniProtKB-KW"/>
</dbReference>
<keyword evidence="2" id="KW-0645">Protease</keyword>
<keyword evidence="3" id="KW-0479">Metal-binding</keyword>
<proteinExistence type="predicted"/>
<dbReference type="Gene3D" id="3.40.50.200">
    <property type="entry name" value="Peptidase S8/S53 domain"/>
    <property type="match status" value="1"/>
</dbReference>
<dbReference type="PANTHER" id="PTHR14218">
    <property type="entry name" value="PROTEASE S8 TRIPEPTIDYL PEPTIDASE I CLN2"/>
    <property type="match status" value="1"/>
</dbReference>
<dbReference type="Proteomes" id="UP000269669">
    <property type="component" value="Unassembled WGS sequence"/>
</dbReference>
<dbReference type="GO" id="GO:0008240">
    <property type="term" value="F:tripeptidyl-peptidase activity"/>
    <property type="evidence" value="ECO:0007669"/>
    <property type="project" value="TreeGrafter"/>
</dbReference>
<evidence type="ECO:0000256" key="2">
    <source>
        <dbReference type="ARBA" id="ARBA00022670"/>
    </source>
</evidence>
<organism evidence="10 11">
    <name type="scientific">Edaphobacter aggregans</name>
    <dbReference type="NCBI Taxonomy" id="570835"/>
    <lineage>
        <taxon>Bacteria</taxon>
        <taxon>Pseudomonadati</taxon>
        <taxon>Acidobacteriota</taxon>
        <taxon>Terriglobia</taxon>
        <taxon>Terriglobales</taxon>
        <taxon>Acidobacteriaceae</taxon>
        <taxon>Edaphobacter</taxon>
    </lineage>
</organism>
<dbReference type="InterPro" id="IPR015366">
    <property type="entry name" value="S53_propep"/>
</dbReference>
<evidence type="ECO:0000256" key="1">
    <source>
        <dbReference type="ARBA" id="ARBA00001913"/>
    </source>
</evidence>
<evidence type="ECO:0000256" key="6">
    <source>
        <dbReference type="ARBA" id="ARBA00022837"/>
    </source>
</evidence>
<name>A0A3R9QG73_9BACT</name>
<dbReference type="SUPFAM" id="SSF54897">
    <property type="entry name" value="Protease propeptides/inhibitors"/>
    <property type="match status" value="1"/>
</dbReference>
<dbReference type="SMART" id="SM00944">
    <property type="entry name" value="Pro-kuma_activ"/>
    <property type="match status" value="1"/>
</dbReference>
<protein>
    <submittedName>
        <fullName evidence="10">Kumamolisin</fullName>
    </submittedName>
</protein>
<keyword evidence="7" id="KW-0865">Zymogen</keyword>
<dbReference type="InterPro" id="IPR036852">
    <property type="entry name" value="Peptidase_S8/S53_dom_sf"/>
</dbReference>
<evidence type="ECO:0000259" key="9">
    <source>
        <dbReference type="PROSITE" id="PS51695"/>
    </source>
</evidence>
<dbReference type="InterPro" id="IPR030400">
    <property type="entry name" value="Sedolisin_dom"/>
</dbReference>